<organism evidence="1 2">
    <name type="scientific">Eleutherodactylus coqui</name>
    <name type="common">Puerto Rican coqui</name>
    <dbReference type="NCBI Taxonomy" id="57060"/>
    <lineage>
        <taxon>Eukaryota</taxon>
        <taxon>Metazoa</taxon>
        <taxon>Chordata</taxon>
        <taxon>Craniata</taxon>
        <taxon>Vertebrata</taxon>
        <taxon>Euteleostomi</taxon>
        <taxon>Amphibia</taxon>
        <taxon>Batrachia</taxon>
        <taxon>Anura</taxon>
        <taxon>Neobatrachia</taxon>
        <taxon>Hyloidea</taxon>
        <taxon>Eleutherodactylidae</taxon>
        <taxon>Eleutherodactylinae</taxon>
        <taxon>Eleutherodactylus</taxon>
        <taxon>Eleutherodactylus</taxon>
    </lineage>
</organism>
<protein>
    <submittedName>
        <fullName evidence="1">Uncharacterized protein</fullName>
    </submittedName>
</protein>
<gene>
    <name evidence="1" type="ORF">GDO78_006686</name>
</gene>
<accession>A0A8J6FDY1</accession>
<dbReference type="Proteomes" id="UP000770717">
    <property type="component" value="Unassembled WGS sequence"/>
</dbReference>
<evidence type="ECO:0000313" key="1">
    <source>
        <dbReference type="EMBL" id="KAG9486443.1"/>
    </source>
</evidence>
<sequence>MRVIYIPSRVDPFDIKVFPIDSYVMWPCDLVDEITSLRFSDGTHAIIPKIHHSHVTSTNSCITMGTLPLAAAGCSLRHHAPSDRTHCCVPNTRLSHVNETNSRVIRCAEWWVRFLCPVCCVVCVYMCVQVV</sequence>
<comment type="caution">
    <text evidence="1">The sequence shown here is derived from an EMBL/GenBank/DDBJ whole genome shotgun (WGS) entry which is preliminary data.</text>
</comment>
<dbReference type="EMBL" id="WNTK01000003">
    <property type="protein sequence ID" value="KAG9486443.1"/>
    <property type="molecule type" value="Genomic_DNA"/>
</dbReference>
<name>A0A8J6FDY1_ELECQ</name>
<dbReference type="AlphaFoldDB" id="A0A8J6FDY1"/>
<keyword evidence="2" id="KW-1185">Reference proteome</keyword>
<reference evidence="1" key="1">
    <citation type="thesis" date="2020" institute="ProQuest LLC" country="789 East Eisenhower Parkway, Ann Arbor, MI, USA">
        <title>Comparative Genomics and Chromosome Evolution.</title>
        <authorList>
            <person name="Mudd A.B."/>
        </authorList>
    </citation>
    <scope>NUCLEOTIDE SEQUENCE</scope>
    <source>
        <strain evidence="1">HN-11 Male</strain>
        <tissue evidence="1">Kidney and liver</tissue>
    </source>
</reference>
<proteinExistence type="predicted"/>
<evidence type="ECO:0000313" key="2">
    <source>
        <dbReference type="Proteomes" id="UP000770717"/>
    </source>
</evidence>